<keyword evidence="2" id="KW-1185">Reference proteome</keyword>
<reference evidence="1" key="1">
    <citation type="submission" date="2024-02" db="EMBL/GenBank/DDBJ databases">
        <title>Metagenome Assembled Genome of Zalaria obscura JY119.</title>
        <authorList>
            <person name="Vighnesh L."/>
            <person name="Jagadeeshwari U."/>
            <person name="Venkata Ramana C."/>
            <person name="Sasikala C."/>
        </authorList>
    </citation>
    <scope>NUCLEOTIDE SEQUENCE</scope>
    <source>
        <strain evidence="1">JY119</strain>
    </source>
</reference>
<sequence>MEGKVFGVTGGASGIGLALTKILLSRGCKVSVADISEDNLEAARASPGADILTTQVDVRNAAQVRDWMKQTVDKFGRLDGAANVAGTQGRRIGSYAGIKEQEEDDWDFIIATNLTGTMHCMREELKLLSEGGSIVNASSIAGVSGWASAAYAASKHGIIGLTRVAAKEEGKRGIRVNAVAPGAIDTPMLREIEDIKGREHMDAVVANTPLARRAQPEEVAKVIAFLLSDDASFVTGAVYMIDGGVFT</sequence>
<evidence type="ECO:0000313" key="1">
    <source>
        <dbReference type="EMBL" id="KAK8219666.1"/>
    </source>
</evidence>
<proteinExistence type="predicted"/>
<dbReference type="Proteomes" id="UP001320706">
    <property type="component" value="Unassembled WGS sequence"/>
</dbReference>
<comment type="caution">
    <text evidence="1">The sequence shown here is derived from an EMBL/GenBank/DDBJ whole genome shotgun (WGS) entry which is preliminary data.</text>
</comment>
<organism evidence="1 2">
    <name type="scientific">Zalaria obscura</name>
    <dbReference type="NCBI Taxonomy" id="2024903"/>
    <lineage>
        <taxon>Eukaryota</taxon>
        <taxon>Fungi</taxon>
        <taxon>Dikarya</taxon>
        <taxon>Ascomycota</taxon>
        <taxon>Pezizomycotina</taxon>
        <taxon>Dothideomycetes</taxon>
        <taxon>Dothideomycetidae</taxon>
        <taxon>Dothideales</taxon>
        <taxon>Zalariaceae</taxon>
        <taxon>Zalaria</taxon>
    </lineage>
</organism>
<gene>
    <name evidence="1" type="ORF">M8818_000640</name>
</gene>
<accession>A0ACC3SLT7</accession>
<evidence type="ECO:0000313" key="2">
    <source>
        <dbReference type="Proteomes" id="UP001320706"/>
    </source>
</evidence>
<protein>
    <submittedName>
        <fullName evidence="1">Uncharacterized protein</fullName>
    </submittedName>
</protein>
<dbReference type="EMBL" id="JAMKPW020000003">
    <property type="protein sequence ID" value="KAK8219666.1"/>
    <property type="molecule type" value="Genomic_DNA"/>
</dbReference>
<name>A0ACC3SLT7_9PEZI</name>